<dbReference type="Proteomes" id="UP000765509">
    <property type="component" value="Unassembled WGS sequence"/>
</dbReference>
<dbReference type="AlphaFoldDB" id="A0A9Q3JI54"/>
<dbReference type="EMBL" id="AVOT02072803">
    <property type="protein sequence ID" value="MBW0562573.1"/>
    <property type="molecule type" value="Genomic_DNA"/>
</dbReference>
<evidence type="ECO:0000313" key="3">
    <source>
        <dbReference type="Proteomes" id="UP000765509"/>
    </source>
</evidence>
<evidence type="ECO:0000256" key="1">
    <source>
        <dbReference type="SAM" id="MobiDB-lite"/>
    </source>
</evidence>
<keyword evidence="3" id="KW-1185">Reference proteome</keyword>
<protein>
    <submittedName>
        <fullName evidence="2">Uncharacterized protein</fullName>
    </submittedName>
</protein>
<organism evidence="2 3">
    <name type="scientific">Austropuccinia psidii MF-1</name>
    <dbReference type="NCBI Taxonomy" id="1389203"/>
    <lineage>
        <taxon>Eukaryota</taxon>
        <taxon>Fungi</taxon>
        <taxon>Dikarya</taxon>
        <taxon>Basidiomycota</taxon>
        <taxon>Pucciniomycotina</taxon>
        <taxon>Pucciniomycetes</taxon>
        <taxon>Pucciniales</taxon>
        <taxon>Sphaerophragmiaceae</taxon>
        <taxon>Austropuccinia</taxon>
    </lineage>
</organism>
<comment type="caution">
    <text evidence="2">The sequence shown here is derived from an EMBL/GenBank/DDBJ whole genome shotgun (WGS) entry which is preliminary data.</text>
</comment>
<proteinExistence type="predicted"/>
<sequence>MDRCRKSKSAASTPERLSPMEYGKQDVYHGSIIGRNLNNESGNITQPNASVKDEKLKSQQTFHNFLNIERPSSEESRKQSQP</sequence>
<feature type="region of interest" description="Disordered" evidence="1">
    <location>
        <begin position="1"/>
        <end position="23"/>
    </location>
</feature>
<name>A0A9Q3JI54_9BASI</name>
<accession>A0A9Q3JI54</accession>
<gene>
    <name evidence="2" type="ORF">O181_102288</name>
</gene>
<evidence type="ECO:0000313" key="2">
    <source>
        <dbReference type="EMBL" id="MBW0562573.1"/>
    </source>
</evidence>
<reference evidence="2" key="1">
    <citation type="submission" date="2021-03" db="EMBL/GenBank/DDBJ databases">
        <title>Draft genome sequence of rust myrtle Austropuccinia psidii MF-1, a brazilian biotype.</title>
        <authorList>
            <person name="Quecine M.C."/>
            <person name="Pachon D.M.R."/>
            <person name="Bonatelli M.L."/>
            <person name="Correr F.H."/>
            <person name="Franceschini L.M."/>
            <person name="Leite T.F."/>
            <person name="Margarido G.R.A."/>
            <person name="Almeida C.A."/>
            <person name="Ferrarezi J.A."/>
            <person name="Labate C.A."/>
        </authorList>
    </citation>
    <scope>NUCLEOTIDE SEQUENCE</scope>
    <source>
        <strain evidence="2">MF-1</strain>
    </source>
</reference>